<feature type="transmembrane region" description="Helical" evidence="1">
    <location>
        <begin position="183"/>
        <end position="204"/>
    </location>
</feature>
<keyword evidence="2" id="KW-0614">Plasmid</keyword>
<feature type="transmembrane region" description="Helical" evidence="1">
    <location>
        <begin position="120"/>
        <end position="141"/>
    </location>
</feature>
<dbReference type="AlphaFoldDB" id="A0A448ZYM2"/>
<keyword evidence="1" id="KW-1133">Transmembrane helix</keyword>
<dbReference type="Pfam" id="PF14808">
    <property type="entry name" value="TMEM164"/>
    <property type="match status" value="1"/>
</dbReference>
<dbReference type="RefSeq" id="WP_129619893.1">
    <property type="nucleotide sequence ID" value="NZ_LR214938.2"/>
</dbReference>
<proteinExistence type="predicted"/>
<feature type="transmembrane region" description="Helical" evidence="1">
    <location>
        <begin position="23"/>
        <end position="45"/>
    </location>
</feature>
<evidence type="ECO:0000256" key="1">
    <source>
        <dbReference type="SAM" id="Phobius"/>
    </source>
</evidence>
<protein>
    <recommendedName>
        <fullName evidence="3">Integral membrane protein (Intg_mem_TP0381)</fullName>
    </recommendedName>
</protein>
<feature type="transmembrane region" description="Helical" evidence="1">
    <location>
        <begin position="52"/>
        <end position="71"/>
    </location>
</feature>
<keyword evidence="1" id="KW-0812">Transmembrane</keyword>
<reference evidence="2" key="1">
    <citation type="submission" date="2019-01" db="EMBL/GenBank/DDBJ databases">
        <authorList>
            <consortium name="Pathogen Informatics"/>
        </authorList>
    </citation>
    <scope>NUCLEOTIDE SEQUENCE [LARGE SCALE GENOMIC DNA]</scope>
    <source>
        <strain evidence="2">NCTC10113</strain>
    </source>
</reference>
<gene>
    <name evidence="2" type="ORF">NCTC10113_01286</name>
</gene>
<feature type="transmembrane region" description="Helical" evidence="1">
    <location>
        <begin position="147"/>
        <end position="171"/>
    </location>
</feature>
<dbReference type="EMBL" id="LR214939">
    <property type="protein sequence ID" value="VEU56379.1"/>
    <property type="molecule type" value="Genomic_DNA"/>
</dbReference>
<feature type="transmembrane region" description="Helical" evidence="1">
    <location>
        <begin position="246"/>
        <end position="271"/>
    </location>
</feature>
<feature type="transmembrane region" description="Helical" evidence="1">
    <location>
        <begin position="91"/>
        <end position="113"/>
    </location>
</feature>
<keyword evidence="1" id="KW-0472">Membrane</keyword>
<organism evidence="2">
    <name type="scientific">Metamycoplasma salivarium</name>
    <name type="common">Mycoplasma salivarium</name>
    <dbReference type="NCBI Taxonomy" id="2124"/>
    <lineage>
        <taxon>Bacteria</taxon>
        <taxon>Bacillati</taxon>
        <taxon>Mycoplasmatota</taxon>
        <taxon>Mycoplasmoidales</taxon>
        <taxon>Metamycoplasmataceae</taxon>
        <taxon>Metamycoplasma</taxon>
    </lineage>
</organism>
<geneLocation type="plasmid" evidence="2">
    <name>2</name>
</geneLocation>
<sequence>MQKSLYNWLSTEFKNGEMPKVGGIFHIASLFICLITASVFIILFWKLKNKHSVTLGILLTIWSIMVISEILKQWYVLKQYKLGIINQNVYIGYFPFFLCDMPLYFIPLYLACYKVKKLRLYILDFLGIFSLYGGAIVLSYPSEIFKANIFLTVHSIFFHSIMLVLGSYLVITNIVKLSWKSVFYAFAVFVVLWASVGIINEILWRTLKSGRFNEIPNLLKISHRLPNPFIKTISKVLGREYVPSSIIYWFYPLFTFVASNTFFAIFGFIGLGIRKAIKTAQTHYQNKLKHRSFLRRQNVLKTF</sequence>
<name>A0A448ZYM2_METSV</name>
<evidence type="ECO:0000313" key="2">
    <source>
        <dbReference type="EMBL" id="VEU56379.1"/>
    </source>
</evidence>
<accession>A0A448ZYM2</accession>
<evidence type="ECO:0008006" key="3">
    <source>
        <dbReference type="Google" id="ProtNLM"/>
    </source>
</evidence>